<dbReference type="InterPro" id="IPR013517">
    <property type="entry name" value="FG-GAP"/>
</dbReference>
<organism evidence="3">
    <name type="scientific">uncultured Acidobacteriota bacterium</name>
    <dbReference type="NCBI Taxonomy" id="171953"/>
    <lineage>
        <taxon>Bacteria</taxon>
        <taxon>Pseudomonadati</taxon>
        <taxon>Acidobacteriota</taxon>
        <taxon>environmental samples</taxon>
    </lineage>
</organism>
<name>H5SQ15_9BACT</name>
<feature type="region of interest" description="Disordered" evidence="2">
    <location>
        <begin position="1"/>
        <end position="21"/>
    </location>
</feature>
<reference evidence="3" key="1">
    <citation type="journal article" date="2005" name="Environ. Microbiol.">
        <title>Genetic and functional properties of uncultivated thermophilic crenarchaeotes from a subsurface gold mine as revealed by analysis of genome fragments.</title>
        <authorList>
            <person name="Nunoura T."/>
            <person name="Hirayama H."/>
            <person name="Takami H."/>
            <person name="Oida H."/>
            <person name="Nishi S."/>
            <person name="Shimamura S."/>
            <person name="Suzuki Y."/>
            <person name="Inagaki F."/>
            <person name="Takai K."/>
            <person name="Nealson K.H."/>
            <person name="Horikoshi K."/>
        </authorList>
    </citation>
    <scope>NUCLEOTIDE SEQUENCE</scope>
</reference>
<dbReference type="Gene3D" id="2.30.30.100">
    <property type="match status" value="3"/>
</dbReference>
<reference evidence="3" key="2">
    <citation type="journal article" date="2012" name="PLoS ONE">
        <title>A Deeply Branching Thermophilic Bacterium with an Ancient Acetyl-CoA Pathway Dominates a Subsurface Ecosystem.</title>
        <authorList>
            <person name="Takami H."/>
            <person name="Noguchi H."/>
            <person name="Takaki Y."/>
            <person name="Uchiyama I."/>
            <person name="Toyoda A."/>
            <person name="Nishi S."/>
            <person name="Chee G.-J."/>
            <person name="Arai W."/>
            <person name="Nunoura T."/>
            <person name="Itoh T."/>
            <person name="Hattori M."/>
            <person name="Takai K."/>
        </authorList>
    </citation>
    <scope>NUCLEOTIDE SEQUENCE</scope>
</reference>
<sequence length="513" mass="53494">MNDQCSNGQCSGAPKDCDDGKSCTTDSCNQSDGECVHTINQNTCLINGTCYNANDPDPQNECQRCDPQTYKTSFSPKPDNTPCTDDGKACSDDVCQGGSCTHPLKPAGTPCHPGDDCPVKEACTGSSPDCPRPDEDEDGVRNACDFCPTTPTGSCANHLTVSATPFSLSSTSSQAAAVADESETAQVNNSGLLVTDFALNQVIVFLSKGDGTFQKFRTYTVGDGPLALGIGDFNGDGKTDWITANYLSNTLTVGLGNGDGTFGRLFHIFLISGVNPASLAVADFNRDGRLDVAVANFGSDNVTILLGREDGRFAEAFNIPVLGHGPSALVATDLDLDGVLDLAVTNFLSNDVSLLLGNGRGGFAEARRLQVREGPVAVTVADFNRDGRPDIAAASFAHDAISVLLSRPGSLTFARTDLSAGQGPMALVTGEFVPGTLSLATANFSSNSLSVMEVGEERSARNVRSVRTLTNPTSLAVGDFNADGRVDIAVVGSPFAQLLTLLNAGDGTFVLKR</sequence>
<proteinExistence type="predicted"/>
<keyword evidence="1" id="KW-0732">Signal</keyword>
<dbReference type="SUPFAM" id="SSF69318">
    <property type="entry name" value="Integrin alpha N-terminal domain"/>
    <property type="match status" value="1"/>
</dbReference>
<evidence type="ECO:0000313" key="3">
    <source>
        <dbReference type="EMBL" id="BAL58251.1"/>
    </source>
</evidence>
<dbReference type="InterPro" id="IPR028994">
    <property type="entry name" value="Integrin_alpha_N"/>
</dbReference>
<dbReference type="EMBL" id="AP011798">
    <property type="protein sequence ID" value="BAL58251.1"/>
    <property type="molecule type" value="Genomic_DNA"/>
</dbReference>
<gene>
    <name evidence="3" type="ORF">HGMM_F55E10C13</name>
</gene>
<dbReference type="Pfam" id="PF13517">
    <property type="entry name" value="FG-GAP_3"/>
    <property type="match status" value="2"/>
</dbReference>
<accession>H5SQ15</accession>
<evidence type="ECO:0000256" key="2">
    <source>
        <dbReference type="SAM" id="MobiDB-lite"/>
    </source>
</evidence>
<feature type="compositionally biased region" description="Polar residues" evidence="2">
    <location>
        <begin position="1"/>
        <end position="10"/>
    </location>
</feature>
<dbReference type="PANTHER" id="PTHR46580">
    <property type="entry name" value="SENSOR KINASE-RELATED"/>
    <property type="match status" value="1"/>
</dbReference>
<dbReference type="AlphaFoldDB" id="H5SQ15"/>
<evidence type="ECO:0000256" key="1">
    <source>
        <dbReference type="ARBA" id="ARBA00022729"/>
    </source>
</evidence>
<dbReference type="PANTHER" id="PTHR46580:SF2">
    <property type="entry name" value="MAM DOMAIN-CONTAINING PROTEIN"/>
    <property type="match status" value="1"/>
</dbReference>
<protein>
    <submittedName>
        <fullName evidence="3">Uncharacterized protein</fullName>
    </submittedName>
</protein>